<evidence type="ECO:0000313" key="2">
    <source>
        <dbReference type="EMBL" id="KAK5578857.1"/>
    </source>
</evidence>
<comment type="caution">
    <text evidence="2">The sequence shown here is derived from an EMBL/GenBank/DDBJ whole genome shotgun (WGS) entry which is preliminary data.</text>
</comment>
<reference evidence="2 3" key="1">
    <citation type="submission" date="2023-11" db="EMBL/GenBank/DDBJ databases">
        <title>Dfirmibasis_genome.</title>
        <authorList>
            <person name="Edelbroek B."/>
            <person name="Kjellin J."/>
            <person name="Jerlstrom-Hultqvist J."/>
            <person name="Soderbom F."/>
        </authorList>
    </citation>
    <scope>NUCLEOTIDE SEQUENCE [LARGE SCALE GENOMIC DNA]</scope>
    <source>
        <strain evidence="2 3">TNS-C-14</strain>
    </source>
</reference>
<protein>
    <submittedName>
        <fullName evidence="2">Uncharacterized protein</fullName>
    </submittedName>
</protein>
<feature type="coiled-coil region" evidence="1">
    <location>
        <begin position="31"/>
        <end position="58"/>
    </location>
</feature>
<sequence length="82" mass="9885">MERIQIISNHILPIEQHDDHNQQQQQQILLINNTTDALMELEEEHEKEESLRKIQCEKNGIEYIYKPLTIDFDDNNNRNKQN</sequence>
<dbReference type="AlphaFoldDB" id="A0AAN7YWN5"/>
<keyword evidence="1" id="KW-0175">Coiled coil</keyword>
<organism evidence="2 3">
    <name type="scientific">Dictyostelium firmibasis</name>
    <dbReference type="NCBI Taxonomy" id="79012"/>
    <lineage>
        <taxon>Eukaryota</taxon>
        <taxon>Amoebozoa</taxon>
        <taxon>Evosea</taxon>
        <taxon>Eumycetozoa</taxon>
        <taxon>Dictyostelia</taxon>
        <taxon>Dictyosteliales</taxon>
        <taxon>Dictyosteliaceae</taxon>
        <taxon>Dictyostelium</taxon>
    </lineage>
</organism>
<evidence type="ECO:0000256" key="1">
    <source>
        <dbReference type="SAM" id="Coils"/>
    </source>
</evidence>
<evidence type="ECO:0000313" key="3">
    <source>
        <dbReference type="Proteomes" id="UP001344447"/>
    </source>
</evidence>
<name>A0AAN7YWN5_9MYCE</name>
<dbReference type="Proteomes" id="UP001344447">
    <property type="component" value="Unassembled WGS sequence"/>
</dbReference>
<gene>
    <name evidence="2" type="ORF">RB653_008532</name>
</gene>
<keyword evidence="3" id="KW-1185">Reference proteome</keyword>
<accession>A0AAN7YWN5</accession>
<dbReference type="EMBL" id="JAVFKY010000003">
    <property type="protein sequence ID" value="KAK5578857.1"/>
    <property type="molecule type" value="Genomic_DNA"/>
</dbReference>
<proteinExistence type="predicted"/>